<dbReference type="OrthoDB" id="8899077at2"/>
<proteinExistence type="predicted"/>
<organism evidence="1 2">
    <name type="scientific">Amycolatopsis alkalitolerans</name>
    <dbReference type="NCBI Taxonomy" id="2547244"/>
    <lineage>
        <taxon>Bacteria</taxon>
        <taxon>Bacillati</taxon>
        <taxon>Actinomycetota</taxon>
        <taxon>Actinomycetes</taxon>
        <taxon>Pseudonocardiales</taxon>
        <taxon>Pseudonocardiaceae</taxon>
        <taxon>Amycolatopsis</taxon>
    </lineage>
</organism>
<dbReference type="Proteomes" id="UP000305546">
    <property type="component" value="Unassembled WGS sequence"/>
</dbReference>
<name>A0A5C4LX31_9PSEU</name>
<accession>A0A5C4LX31</accession>
<dbReference type="AlphaFoldDB" id="A0A5C4LX31"/>
<dbReference type="EMBL" id="VDFW01000020">
    <property type="protein sequence ID" value="TNC23353.1"/>
    <property type="molecule type" value="Genomic_DNA"/>
</dbReference>
<dbReference type="InterPro" id="IPR011200">
    <property type="entry name" value="UCP012608"/>
</dbReference>
<dbReference type="Pfam" id="PF10094">
    <property type="entry name" value="DUF2332"/>
    <property type="match status" value="1"/>
</dbReference>
<dbReference type="RefSeq" id="WP_139098597.1">
    <property type="nucleotide sequence ID" value="NZ_VDFW01000020.1"/>
</dbReference>
<reference evidence="1 2" key="1">
    <citation type="submission" date="2019-06" db="EMBL/GenBank/DDBJ databases">
        <title>Amycolatopsis alkalitolerans sp. nov., isolated from Gastrodia elata Blume.</title>
        <authorList>
            <person name="Narsing Rao M.P."/>
            <person name="Li W.J."/>
        </authorList>
    </citation>
    <scope>NUCLEOTIDE SEQUENCE [LARGE SCALE GENOMIC DNA]</scope>
    <source>
        <strain evidence="1 2">SYSUP0005</strain>
    </source>
</reference>
<evidence type="ECO:0000313" key="2">
    <source>
        <dbReference type="Proteomes" id="UP000305546"/>
    </source>
</evidence>
<evidence type="ECO:0000313" key="1">
    <source>
        <dbReference type="EMBL" id="TNC23353.1"/>
    </source>
</evidence>
<protein>
    <submittedName>
        <fullName evidence="1">DUF2332 domain-containing protein</fullName>
    </submittedName>
</protein>
<keyword evidence="2" id="KW-1185">Reference proteome</keyword>
<comment type="caution">
    <text evidence="1">The sequence shown here is derived from an EMBL/GenBank/DDBJ whole genome shotgun (WGS) entry which is preliminary data.</text>
</comment>
<gene>
    <name evidence="1" type="ORF">FG385_21680</name>
</gene>
<sequence>MTEPVARIYRRFAEREAGGRSPIYRDISRRVAADPEVLAFVAALPRPKWQPNLFYGAVQYLCGPIRGWPSFRVSFAERAGEIREVMLARTTQTNEPARCATLLPALAGLPQPLALLEVGASAGLCLQPDRYGYDYGRVRIPGELMLPCKANDATPLPTRVPEVAWRAGLDLNPLDVRDPDDCAWLEALIWPGEEERIPRLRAALEIARRDPPPVHQGDLRADFLALAAQAPRDATLVVFHTAVLAYVRDPADRAAFADAVAESGAVWLSNEAPGATPPPGIGPEHDAVLSRDGAVLTRDRDPIAYTDPHGTWLDWL</sequence>